<dbReference type="STRING" id="1173061.A0A0J9XEP2"/>
<feature type="compositionally biased region" description="Low complexity" evidence="2">
    <location>
        <begin position="517"/>
        <end position="527"/>
    </location>
</feature>
<name>A0A0J9XEP2_GEOCN</name>
<feature type="domain" description="PH" evidence="3">
    <location>
        <begin position="334"/>
        <end position="435"/>
    </location>
</feature>
<dbReference type="SUPFAM" id="SSF50729">
    <property type="entry name" value="PH domain-like"/>
    <property type="match status" value="1"/>
</dbReference>
<dbReference type="Pfam" id="PF20400">
    <property type="entry name" value="BAR_4"/>
    <property type="match status" value="1"/>
</dbReference>
<feature type="region of interest" description="Disordered" evidence="2">
    <location>
        <begin position="83"/>
        <end position="112"/>
    </location>
</feature>
<dbReference type="OrthoDB" id="5598057at2759"/>
<keyword evidence="5" id="KW-1185">Reference proteome</keyword>
<keyword evidence="1" id="KW-0597">Phosphoprotein</keyword>
<dbReference type="PANTHER" id="PTHR31941:SF16">
    <property type="entry name" value="PHOSPHATIDYLINOSITOL 4,5-BISPHOSPHATE-BINDING PROTEIN SLM1-RELATED"/>
    <property type="match status" value="1"/>
</dbReference>
<dbReference type="InterPro" id="IPR001849">
    <property type="entry name" value="PH_domain"/>
</dbReference>
<comment type="caution">
    <text evidence="4">The sequence shown here is derived from an EMBL/GenBank/DDBJ whole genome shotgun (WGS) entry which is preliminary data.</text>
</comment>
<organism evidence="4 5">
    <name type="scientific">Geotrichum candidum</name>
    <name type="common">Oospora lactis</name>
    <name type="synonym">Dipodascus geotrichum</name>
    <dbReference type="NCBI Taxonomy" id="1173061"/>
    <lineage>
        <taxon>Eukaryota</taxon>
        <taxon>Fungi</taxon>
        <taxon>Dikarya</taxon>
        <taxon>Ascomycota</taxon>
        <taxon>Saccharomycotina</taxon>
        <taxon>Dipodascomycetes</taxon>
        <taxon>Dipodascales</taxon>
        <taxon>Dipodascaceae</taxon>
        <taxon>Geotrichum</taxon>
    </lineage>
</organism>
<dbReference type="Proteomes" id="UP000242525">
    <property type="component" value="Unassembled WGS sequence"/>
</dbReference>
<proteinExistence type="predicted"/>
<dbReference type="SUPFAM" id="SSF103657">
    <property type="entry name" value="BAR/IMD domain-like"/>
    <property type="match status" value="1"/>
</dbReference>
<evidence type="ECO:0000313" key="4">
    <source>
        <dbReference type="EMBL" id="CDO55761.1"/>
    </source>
</evidence>
<protein>
    <submittedName>
        <fullName evidence="4">Similar to Saccharomyces cerevisiae YIL105C SLM1 Phosphoinositide PI4,5P(2) binding protein</fullName>
    </submittedName>
</protein>
<dbReference type="PROSITE" id="PS50003">
    <property type="entry name" value="PH_DOMAIN"/>
    <property type="match status" value="1"/>
</dbReference>
<dbReference type="InterPro" id="IPR046868">
    <property type="entry name" value="BAR_4"/>
</dbReference>
<dbReference type="InterPro" id="IPR027267">
    <property type="entry name" value="AH/BAR_dom_sf"/>
</dbReference>
<feature type="compositionally biased region" description="Polar residues" evidence="2">
    <location>
        <begin position="724"/>
        <end position="734"/>
    </location>
</feature>
<dbReference type="Pfam" id="PF20399">
    <property type="entry name" value="PH_20"/>
    <property type="match status" value="1"/>
</dbReference>
<dbReference type="PANTHER" id="PTHR31941">
    <property type="entry name" value="CYTOSKELETAL SIGNALING PROTEIN SLM1"/>
    <property type="match status" value="1"/>
</dbReference>
<evidence type="ECO:0000313" key="5">
    <source>
        <dbReference type="Proteomes" id="UP000242525"/>
    </source>
</evidence>
<dbReference type="Gene3D" id="1.20.1270.60">
    <property type="entry name" value="Arfaptin homology (AH) domain/BAR domain"/>
    <property type="match status" value="1"/>
</dbReference>
<gene>
    <name evidence="4" type="ORF">BN980_GECA12s01957g</name>
</gene>
<dbReference type="EMBL" id="CCBN010000012">
    <property type="protein sequence ID" value="CDO55761.1"/>
    <property type="molecule type" value="Genomic_DNA"/>
</dbReference>
<evidence type="ECO:0000259" key="3">
    <source>
        <dbReference type="PROSITE" id="PS50003"/>
    </source>
</evidence>
<feature type="region of interest" description="Disordered" evidence="2">
    <location>
        <begin position="670"/>
        <end position="734"/>
    </location>
</feature>
<evidence type="ECO:0000256" key="1">
    <source>
        <dbReference type="ARBA" id="ARBA00022553"/>
    </source>
</evidence>
<feature type="compositionally biased region" description="Low complexity" evidence="2">
    <location>
        <begin position="457"/>
        <end position="503"/>
    </location>
</feature>
<accession>A0A0J9XEP2</accession>
<feature type="region of interest" description="Disordered" evidence="2">
    <location>
        <begin position="450"/>
        <end position="527"/>
    </location>
</feature>
<reference evidence="4" key="1">
    <citation type="submission" date="2014-03" db="EMBL/GenBank/DDBJ databases">
        <authorList>
            <person name="Casaregola S."/>
        </authorList>
    </citation>
    <scope>NUCLEOTIDE SEQUENCE [LARGE SCALE GENOMIC DNA]</scope>
    <source>
        <strain evidence="4">CLIB 918</strain>
    </source>
</reference>
<dbReference type="Gene3D" id="2.30.29.30">
    <property type="entry name" value="Pleckstrin-homology domain (PH domain)/Phosphotyrosine-binding domain (PTB)"/>
    <property type="match status" value="1"/>
</dbReference>
<dbReference type="InterPro" id="IPR046869">
    <property type="entry name" value="SLM1/RGC1-like_PH"/>
</dbReference>
<dbReference type="AlphaFoldDB" id="A0A0J9XEP2"/>
<sequence length="734" mass="79411">MSDINLNIPTDGHPSELLSQRFDAWRKILRSLSAYLKDYAAAQHDISKHQNRLGNSVNFPFFYFGTSENALNAVEQTARAQLEAEGGHDTTSLGAATAVPNPPTKHPQLSPEDDKIRLNFAPYGSGSLSDIPAAIISLHNKQAAIADTAAKELNSIVIPRLEDLRNDLSGKIKEIKNLSSDFKNSVEREQNATKKSIEVYESLLHSASQNPDPKNDPYLYKANVDAQLARQVKEENYLVEAYINIQKSGQELEKLIVAEVQEALRSYSNILSTSAAQSQELANQINAGFLSKAPDFEWNNYIASDGNQNFIDPTKVKVRDPKTLTAVAPSPLTQKIRAGYLERRSKYLKNYSKEWYVLTPYFLHEFKTPHDLQPVLSLSLNDCQISRDKKPSKTSHKFVLNTRDSSGSKDYNWVFRAENKQKLEEWFGDLSQLVALKSPAERAQFYAAAKASKEQPVAATSTPGAPAATTATGTTEVNTTTDRAASAATTGAGVAAAPGSTTTDSADDTVPVTKITSSGDSVSSQVSSVDEPYAAGDEDVSGNSDPLAVTAGSAGELNAINDERPTIPGSFPTTLSGLKPNPASTAKDPRADIARAWSPVRSGNSSLFSYDLKKETHSTLPADHDFKPVEADIPVSVERKLTETHHKEENPIADGTGIGVAQLPDEIATESNREAVARRRSSVTAPPNRRPSRKATGSFGVEPLTTIENQPQEGGGLFFAGGLPSTTSSGDLKN</sequence>
<dbReference type="InterPro" id="IPR011993">
    <property type="entry name" value="PH-like_dom_sf"/>
</dbReference>
<evidence type="ECO:0000256" key="2">
    <source>
        <dbReference type="SAM" id="MobiDB-lite"/>
    </source>
</evidence>
<dbReference type="SMART" id="SM00233">
    <property type="entry name" value="PH"/>
    <property type="match status" value="1"/>
</dbReference>